<dbReference type="Pfam" id="PF00589">
    <property type="entry name" value="Phage_integrase"/>
    <property type="match status" value="1"/>
</dbReference>
<dbReference type="RefSeq" id="WP_103975737.1">
    <property type="nucleotide sequence ID" value="NZ_PGFZ01000020.1"/>
</dbReference>
<dbReference type="SUPFAM" id="SSF56349">
    <property type="entry name" value="DNA breaking-rejoining enzymes"/>
    <property type="match status" value="1"/>
</dbReference>
<dbReference type="InterPro" id="IPR050090">
    <property type="entry name" value="Tyrosine_recombinase_XerCD"/>
</dbReference>
<dbReference type="Gene3D" id="1.10.443.10">
    <property type="entry name" value="Intergrase catalytic core"/>
    <property type="match status" value="1"/>
</dbReference>
<gene>
    <name evidence="4" type="primary">xerC_2</name>
    <name evidence="4" type="ORF">AADEFJLK_04312</name>
</gene>
<dbReference type="GO" id="GO:0015074">
    <property type="term" value="P:DNA integration"/>
    <property type="evidence" value="ECO:0007669"/>
    <property type="project" value="UniProtKB-KW"/>
</dbReference>
<reference evidence="4 5" key="1">
    <citation type="submission" date="2017-11" db="EMBL/GenBank/DDBJ databases">
        <title>Draft Genome Sequence of Methylobacter psychrotolerans Sph1T, an Obligate Methanotroph from Low-Temperature Environments.</title>
        <authorList>
            <person name="Oshkin I.Y."/>
            <person name="Miroshnikov K."/>
            <person name="Belova S.E."/>
            <person name="Korzhenkov A."/>
            <person name="Toshchakov S.V."/>
            <person name="Dedysh S.N."/>
        </authorList>
    </citation>
    <scope>NUCLEOTIDE SEQUENCE [LARGE SCALE GENOMIC DNA]</scope>
    <source>
        <strain evidence="4 5">Sph1</strain>
    </source>
</reference>
<dbReference type="InterPro" id="IPR011010">
    <property type="entry name" value="DNA_brk_join_enz"/>
</dbReference>
<evidence type="ECO:0000256" key="1">
    <source>
        <dbReference type="ARBA" id="ARBA00022908"/>
    </source>
</evidence>
<evidence type="ECO:0000313" key="4">
    <source>
        <dbReference type="EMBL" id="POZ49866.1"/>
    </source>
</evidence>
<keyword evidence="1" id="KW-0229">DNA integration</keyword>
<dbReference type="GO" id="GO:0006310">
    <property type="term" value="P:DNA recombination"/>
    <property type="evidence" value="ECO:0007669"/>
    <property type="project" value="UniProtKB-KW"/>
</dbReference>
<keyword evidence="2" id="KW-0233">DNA recombination</keyword>
<dbReference type="EMBL" id="PGFZ01000020">
    <property type="protein sequence ID" value="POZ49866.1"/>
    <property type="molecule type" value="Genomic_DNA"/>
</dbReference>
<feature type="domain" description="Tyr recombinase" evidence="3">
    <location>
        <begin position="170"/>
        <end position="336"/>
    </location>
</feature>
<evidence type="ECO:0000313" key="5">
    <source>
        <dbReference type="Proteomes" id="UP000237423"/>
    </source>
</evidence>
<dbReference type="Proteomes" id="UP000237423">
    <property type="component" value="Unassembled WGS sequence"/>
</dbReference>
<dbReference type="CDD" id="cd00796">
    <property type="entry name" value="INT_Rci_Hp1_C"/>
    <property type="match status" value="1"/>
</dbReference>
<name>A0A2S5CGE0_9GAMM</name>
<dbReference type="GO" id="GO:0003677">
    <property type="term" value="F:DNA binding"/>
    <property type="evidence" value="ECO:0007669"/>
    <property type="project" value="InterPro"/>
</dbReference>
<comment type="caution">
    <text evidence="4">The sequence shown here is derived from an EMBL/GenBank/DDBJ whole genome shotgun (WGS) entry which is preliminary data.</text>
</comment>
<organism evidence="4 5">
    <name type="scientific">Methylovulum psychrotolerans</name>
    <dbReference type="NCBI Taxonomy" id="1704499"/>
    <lineage>
        <taxon>Bacteria</taxon>
        <taxon>Pseudomonadati</taxon>
        <taxon>Pseudomonadota</taxon>
        <taxon>Gammaproteobacteria</taxon>
        <taxon>Methylococcales</taxon>
        <taxon>Methylococcaceae</taxon>
        <taxon>Methylovulum</taxon>
    </lineage>
</organism>
<evidence type="ECO:0000256" key="2">
    <source>
        <dbReference type="ARBA" id="ARBA00023172"/>
    </source>
</evidence>
<sequence>MSVNKRKDGQWLANVNKQGLKRVRKLFATKAEAEQFERDYIVANSKPVPAAAAAPIIAEPVAMVVADVRTMTDLVALWFMYHGVNLSDGDRRQRCLASISKELGNPLASSLTAEQFVAFRFKKLQGGMMVKTFNNQHGYLSAMYERLKKLKVIDYHNPIESVDFIKTHERQLSYLSVDQISTLMDAITNGCKNESTYWVAQICARTGARWGEVEKLTKKQLHDGRITFEFTKSKRTRTVPLCPSFYVELLSFVGFKNPNDRLFTNCIGSFRRAAARSGIDFPQGQCSHILRHTFASHFMINGGNILSLQNILGHADITMTMHYAHLAPDHSIDAIKLNPIALGAANG</sequence>
<dbReference type="InterPro" id="IPR013762">
    <property type="entry name" value="Integrase-like_cat_sf"/>
</dbReference>
<dbReference type="PANTHER" id="PTHR30349">
    <property type="entry name" value="PHAGE INTEGRASE-RELATED"/>
    <property type="match status" value="1"/>
</dbReference>
<dbReference type="InterPro" id="IPR057084">
    <property type="entry name" value="Int_N"/>
</dbReference>
<protein>
    <submittedName>
        <fullName evidence="4">Tyrosine recombinase XerC</fullName>
    </submittedName>
</protein>
<dbReference type="PROSITE" id="PS51898">
    <property type="entry name" value="TYR_RECOMBINASE"/>
    <property type="match status" value="1"/>
</dbReference>
<dbReference type="AlphaFoldDB" id="A0A2S5CGE0"/>
<proteinExistence type="predicted"/>
<accession>A0A2S5CGE0</accession>
<evidence type="ECO:0000259" key="3">
    <source>
        <dbReference type="PROSITE" id="PS51898"/>
    </source>
</evidence>
<dbReference type="InterPro" id="IPR002104">
    <property type="entry name" value="Integrase_catalytic"/>
</dbReference>
<dbReference type="Pfam" id="PF24624">
    <property type="entry name" value="Int_N"/>
    <property type="match status" value="1"/>
</dbReference>
<dbReference type="PANTHER" id="PTHR30349:SF93">
    <property type="entry name" value="FELS-2 PROPHAGE PROTEIN"/>
    <property type="match status" value="1"/>
</dbReference>